<feature type="transmembrane region" description="Helical" evidence="8">
    <location>
        <begin position="400"/>
        <end position="425"/>
    </location>
</feature>
<reference evidence="9" key="2">
    <citation type="submission" date="2021-04" db="EMBL/GenBank/DDBJ databases">
        <authorList>
            <person name="Gilroy R."/>
        </authorList>
    </citation>
    <scope>NUCLEOTIDE SEQUENCE</scope>
    <source>
        <strain evidence="9">2239</strain>
    </source>
</reference>
<keyword evidence="6 8" id="KW-1133">Transmembrane helix</keyword>
<evidence type="ECO:0000256" key="1">
    <source>
        <dbReference type="ARBA" id="ARBA00004651"/>
    </source>
</evidence>
<comment type="subcellular location">
    <subcellularLocation>
        <location evidence="1">Cell membrane</location>
        <topology evidence="1">Multi-pass membrane protein</topology>
    </subcellularLocation>
</comment>
<evidence type="ECO:0000256" key="2">
    <source>
        <dbReference type="ARBA" id="ARBA00022448"/>
    </source>
</evidence>
<protein>
    <submittedName>
        <fullName evidence="9">Glycoside-pentoside-hexuronide (GPH):cation symporter</fullName>
    </submittedName>
</protein>
<evidence type="ECO:0000256" key="7">
    <source>
        <dbReference type="ARBA" id="ARBA00023136"/>
    </source>
</evidence>
<dbReference type="NCBIfam" id="TIGR00792">
    <property type="entry name" value="gph"/>
    <property type="match status" value="1"/>
</dbReference>
<dbReference type="InterPro" id="IPR039672">
    <property type="entry name" value="MFS_2"/>
</dbReference>
<dbReference type="GO" id="GO:0005886">
    <property type="term" value="C:plasma membrane"/>
    <property type="evidence" value="ECO:0007669"/>
    <property type="project" value="UniProtKB-SubCell"/>
</dbReference>
<dbReference type="InterPro" id="IPR018043">
    <property type="entry name" value="Na/Gal_symport_CS"/>
</dbReference>
<gene>
    <name evidence="9" type="ORF">H9865_06700</name>
</gene>
<feature type="transmembrane region" description="Helical" evidence="8">
    <location>
        <begin position="145"/>
        <end position="168"/>
    </location>
</feature>
<keyword evidence="3" id="KW-1003">Cell membrane</keyword>
<feature type="transmembrane region" description="Helical" evidence="8">
    <location>
        <begin position="79"/>
        <end position="99"/>
    </location>
</feature>
<evidence type="ECO:0000256" key="6">
    <source>
        <dbReference type="ARBA" id="ARBA00022989"/>
    </source>
</evidence>
<dbReference type="GO" id="GO:0015293">
    <property type="term" value="F:symporter activity"/>
    <property type="evidence" value="ECO:0007669"/>
    <property type="project" value="UniProtKB-KW"/>
</dbReference>
<feature type="transmembrane region" description="Helical" evidence="8">
    <location>
        <begin position="180"/>
        <end position="202"/>
    </location>
</feature>
<evidence type="ECO:0000256" key="5">
    <source>
        <dbReference type="ARBA" id="ARBA00022847"/>
    </source>
</evidence>
<feature type="transmembrane region" description="Helical" evidence="8">
    <location>
        <begin position="222"/>
        <end position="242"/>
    </location>
</feature>
<name>A0A9D1V4T0_9FIRM</name>
<keyword evidence="7 8" id="KW-0472">Membrane</keyword>
<evidence type="ECO:0000256" key="3">
    <source>
        <dbReference type="ARBA" id="ARBA00022475"/>
    </source>
</evidence>
<feature type="transmembrane region" description="Helical" evidence="8">
    <location>
        <begin position="319"/>
        <end position="344"/>
    </location>
</feature>
<evidence type="ECO:0000313" key="9">
    <source>
        <dbReference type="EMBL" id="HIX05774.1"/>
    </source>
</evidence>
<dbReference type="EMBL" id="DXFW01000020">
    <property type="protein sequence ID" value="HIX05774.1"/>
    <property type="molecule type" value="Genomic_DNA"/>
</dbReference>
<dbReference type="Pfam" id="PF13347">
    <property type="entry name" value="MFS_2"/>
    <property type="match status" value="1"/>
</dbReference>
<feature type="transmembrane region" description="Helical" evidence="8">
    <location>
        <begin position="292"/>
        <end position="313"/>
    </location>
</feature>
<sequence>MKTISSAEKLAYTGSLLGQNMIYSFVTMYVMFFFTDLLRIPSESVTIIMVAASLWDAVNDILMGMIADRTKTRWGKFRPYLLAGPFVIAVTTVLCFWNFGGSAVGTVAVAAVCYVLWGMSYTVYDIPIWAISSVSSHNADEKNGMVTLGKIGGTLGTVIVSVGSVALLNAFGGERSAPAYAAAAATIAGVGALLMLLSGFVLRERITPPGKGVPFRRNIHTILDNTPLKALMVSLLVVNMVNNVRQVAQMYFAVYVWGDSSYVTYIGLSLVVGMIFGMAVTPALIRRFDKKYIFITACAAGAVSSFLPFAVGGGPVPGLILLGASFAFTGVTTISSTSMLMDAIDYAEHKLGFRGEGVVFSMNTFLNKLSSTISKGLLGVSLTAMHYVDNMAPNATVQTGFSAIVYVVPAVCFLLAIVPLAFYCLKPAQIETIRAELENRRTAEK</sequence>
<keyword evidence="2" id="KW-0813">Transport</keyword>
<evidence type="ECO:0000313" key="10">
    <source>
        <dbReference type="Proteomes" id="UP000824193"/>
    </source>
</evidence>
<dbReference type="GO" id="GO:0006814">
    <property type="term" value="P:sodium ion transport"/>
    <property type="evidence" value="ECO:0007669"/>
    <property type="project" value="InterPro"/>
</dbReference>
<dbReference type="GO" id="GO:0008643">
    <property type="term" value="P:carbohydrate transport"/>
    <property type="evidence" value="ECO:0007669"/>
    <property type="project" value="InterPro"/>
</dbReference>
<organism evidence="9 10">
    <name type="scientific">Candidatus Allofournierella pullicola</name>
    <dbReference type="NCBI Taxonomy" id="2838596"/>
    <lineage>
        <taxon>Bacteria</taxon>
        <taxon>Bacillati</taxon>
        <taxon>Bacillota</taxon>
        <taxon>Clostridia</taxon>
        <taxon>Eubacteriales</taxon>
        <taxon>Oscillospiraceae</taxon>
        <taxon>Allofournierella</taxon>
    </lineage>
</organism>
<comment type="caution">
    <text evidence="9">The sequence shown here is derived from an EMBL/GenBank/DDBJ whole genome shotgun (WGS) entry which is preliminary data.</text>
</comment>
<feature type="transmembrane region" description="Helical" evidence="8">
    <location>
        <begin position="46"/>
        <end position="67"/>
    </location>
</feature>
<dbReference type="SUPFAM" id="SSF103473">
    <property type="entry name" value="MFS general substrate transporter"/>
    <property type="match status" value="1"/>
</dbReference>
<dbReference type="InterPro" id="IPR036259">
    <property type="entry name" value="MFS_trans_sf"/>
</dbReference>
<keyword evidence="5" id="KW-0769">Symport</keyword>
<feature type="transmembrane region" description="Helical" evidence="8">
    <location>
        <begin position="262"/>
        <end position="285"/>
    </location>
</feature>
<feature type="transmembrane region" description="Helical" evidence="8">
    <location>
        <begin position="21"/>
        <end position="40"/>
    </location>
</feature>
<dbReference type="AlphaFoldDB" id="A0A9D1V4T0"/>
<dbReference type="PROSITE" id="PS00872">
    <property type="entry name" value="NA_GALACTOSIDE_SYMP"/>
    <property type="match status" value="1"/>
</dbReference>
<reference evidence="9" key="1">
    <citation type="journal article" date="2021" name="PeerJ">
        <title>Extensive microbial diversity within the chicken gut microbiome revealed by metagenomics and culture.</title>
        <authorList>
            <person name="Gilroy R."/>
            <person name="Ravi A."/>
            <person name="Getino M."/>
            <person name="Pursley I."/>
            <person name="Horton D.L."/>
            <person name="Alikhan N.F."/>
            <person name="Baker D."/>
            <person name="Gharbi K."/>
            <person name="Hall N."/>
            <person name="Watson M."/>
            <person name="Adriaenssens E.M."/>
            <person name="Foster-Nyarko E."/>
            <person name="Jarju S."/>
            <person name="Secka A."/>
            <person name="Antonio M."/>
            <person name="Oren A."/>
            <person name="Chaudhuri R.R."/>
            <person name="La Ragione R."/>
            <person name="Hildebrand F."/>
            <person name="Pallen M.J."/>
        </authorList>
    </citation>
    <scope>NUCLEOTIDE SEQUENCE</scope>
    <source>
        <strain evidence="9">2239</strain>
    </source>
</reference>
<dbReference type="InterPro" id="IPR001927">
    <property type="entry name" value="Na/Gal_symport"/>
</dbReference>
<evidence type="ECO:0000256" key="8">
    <source>
        <dbReference type="SAM" id="Phobius"/>
    </source>
</evidence>
<keyword evidence="4 8" id="KW-0812">Transmembrane</keyword>
<feature type="transmembrane region" description="Helical" evidence="8">
    <location>
        <begin position="105"/>
        <end position="124"/>
    </location>
</feature>
<dbReference type="Proteomes" id="UP000824193">
    <property type="component" value="Unassembled WGS sequence"/>
</dbReference>
<proteinExistence type="predicted"/>
<evidence type="ECO:0000256" key="4">
    <source>
        <dbReference type="ARBA" id="ARBA00022692"/>
    </source>
</evidence>
<dbReference type="PANTHER" id="PTHR11328:SF24">
    <property type="entry name" value="MAJOR FACILITATOR SUPERFAMILY (MFS) PROFILE DOMAIN-CONTAINING PROTEIN"/>
    <property type="match status" value="1"/>
</dbReference>
<feature type="transmembrane region" description="Helical" evidence="8">
    <location>
        <begin position="365"/>
        <end position="388"/>
    </location>
</feature>
<accession>A0A9D1V4T0</accession>
<dbReference type="PANTHER" id="PTHR11328">
    <property type="entry name" value="MAJOR FACILITATOR SUPERFAMILY DOMAIN-CONTAINING PROTEIN"/>
    <property type="match status" value="1"/>
</dbReference>
<dbReference type="Gene3D" id="1.20.1250.20">
    <property type="entry name" value="MFS general substrate transporter like domains"/>
    <property type="match status" value="2"/>
</dbReference>